<dbReference type="AlphaFoldDB" id="A0A7J6TMH3"/>
<gene>
    <name evidence="1" type="ORF">FOZ63_018412</name>
</gene>
<sequence>SWIGAARRVSLCAADSSSDSEGVKVEPHRVGIMRNAVSSHAARLSTLFLLAQRRTTLPKEMMAFMPSRDVGKGTEVDELFMLTTVASSLLSIGMSELDGTNPSRERGFRKESTSRAAACPLVDYHLHLRHCSSVQSDDDG</sequence>
<feature type="non-terminal residue" evidence="1">
    <location>
        <position position="1"/>
    </location>
</feature>
<accession>A0A7J6TMH3</accession>
<evidence type="ECO:0000313" key="1">
    <source>
        <dbReference type="EMBL" id="KAF4745490.1"/>
    </source>
</evidence>
<reference evidence="1 2" key="1">
    <citation type="submission" date="2020-04" db="EMBL/GenBank/DDBJ databases">
        <title>Perkinsus olseni comparative genomics.</title>
        <authorList>
            <person name="Bogema D.R."/>
        </authorList>
    </citation>
    <scope>NUCLEOTIDE SEQUENCE [LARGE SCALE GENOMIC DNA]</scope>
    <source>
        <strain evidence="1 2">ATCC PRA-207</strain>
    </source>
</reference>
<feature type="non-terminal residue" evidence="1">
    <location>
        <position position="140"/>
    </location>
</feature>
<keyword evidence="2" id="KW-1185">Reference proteome</keyword>
<dbReference type="Proteomes" id="UP000553632">
    <property type="component" value="Unassembled WGS sequence"/>
</dbReference>
<proteinExistence type="predicted"/>
<name>A0A7J6TMH3_PEROL</name>
<evidence type="ECO:0000313" key="2">
    <source>
        <dbReference type="Proteomes" id="UP000553632"/>
    </source>
</evidence>
<organism evidence="1 2">
    <name type="scientific">Perkinsus olseni</name>
    <name type="common">Perkinsus atlanticus</name>
    <dbReference type="NCBI Taxonomy" id="32597"/>
    <lineage>
        <taxon>Eukaryota</taxon>
        <taxon>Sar</taxon>
        <taxon>Alveolata</taxon>
        <taxon>Perkinsozoa</taxon>
        <taxon>Perkinsea</taxon>
        <taxon>Perkinsida</taxon>
        <taxon>Perkinsidae</taxon>
        <taxon>Perkinsus</taxon>
    </lineage>
</organism>
<protein>
    <submittedName>
        <fullName evidence="1">Uncharacterized protein</fullName>
    </submittedName>
</protein>
<comment type="caution">
    <text evidence="1">The sequence shown here is derived from an EMBL/GenBank/DDBJ whole genome shotgun (WGS) entry which is preliminary data.</text>
</comment>
<dbReference type="EMBL" id="JABANO010010240">
    <property type="protein sequence ID" value="KAF4745490.1"/>
    <property type="molecule type" value="Genomic_DNA"/>
</dbReference>